<evidence type="ECO:0000256" key="2">
    <source>
        <dbReference type="ARBA" id="ARBA00006046"/>
    </source>
</evidence>
<evidence type="ECO:0000259" key="6">
    <source>
        <dbReference type="Pfam" id="PF01593"/>
    </source>
</evidence>
<comment type="subunit">
    <text evidence="4">Interacts with COX5B; this interaction may contribute to localize PYROXD2 to the inner face of the inner mitochondrial membrane.</text>
</comment>
<proteinExistence type="inferred from homology"/>
<keyword evidence="8" id="KW-1185">Reference proteome</keyword>
<dbReference type="SUPFAM" id="SSF51905">
    <property type="entry name" value="FAD/NAD(P)-binding domain"/>
    <property type="match status" value="1"/>
</dbReference>
<dbReference type="PANTHER" id="PTHR10668">
    <property type="entry name" value="PHYTOENE DEHYDROGENASE"/>
    <property type="match status" value="1"/>
</dbReference>
<dbReference type="Gene3D" id="3.50.50.60">
    <property type="entry name" value="FAD/NAD(P)-binding domain"/>
    <property type="match status" value="2"/>
</dbReference>
<evidence type="ECO:0000256" key="5">
    <source>
        <dbReference type="ARBA" id="ARBA00040298"/>
    </source>
</evidence>
<evidence type="ECO:0000256" key="4">
    <source>
        <dbReference type="ARBA" id="ARBA00038825"/>
    </source>
</evidence>
<protein>
    <recommendedName>
        <fullName evidence="5">Pyridine nucleotide-disulfide oxidoreductase domain-containing protein 2</fullName>
    </recommendedName>
</protein>
<organism evidence="7 8">
    <name type="scientific">Geodia barretti</name>
    <name type="common">Barrett's horny sponge</name>
    <dbReference type="NCBI Taxonomy" id="519541"/>
    <lineage>
        <taxon>Eukaryota</taxon>
        <taxon>Metazoa</taxon>
        <taxon>Porifera</taxon>
        <taxon>Demospongiae</taxon>
        <taxon>Heteroscleromorpha</taxon>
        <taxon>Tetractinellida</taxon>
        <taxon>Astrophorina</taxon>
        <taxon>Geodiidae</taxon>
        <taxon>Geodia</taxon>
    </lineage>
</organism>
<dbReference type="Proteomes" id="UP001174909">
    <property type="component" value="Unassembled WGS sequence"/>
</dbReference>
<evidence type="ECO:0000313" key="8">
    <source>
        <dbReference type="Proteomes" id="UP001174909"/>
    </source>
</evidence>
<dbReference type="InterPro" id="IPR036188">
    <property type="entry name" value="FAD/NAD-bd_sf"/>
</dbReference>
<gene>
    <name evidence="7" type="ORF">GBAR_LOCUS10625</name>
</gene>
<sequence length="467" mass="50199">MTNHRGNGKGEWDAIVVGGGHNGLVCAAYMGKAGLRVLVLESREVFGGPSGSFEFMPGYTASFSNSPGSLETRVVEELDLPGAGLRFLRSDPTVIQFFPEHPFVVWRDMARVCAQLDALCPGEGDRYRGFVAKLEDFATRLRTSIFKPAPGLPYMAAGLTTEEDRDTFEQTNEARTLLGLLASNSGMVPQSAPGTACGLILRPLAMASAASLPSDDFRRMPLRGSTGHPIGGMGAIIDSITARCRGFGGTLKLKTRVARILHNGGQARGVECENGAVYTAPIVVSAINPKTLFGKLLDDEAVGSEMRDDVQRFPMRGAAFKMALALDGIPTYANLPDDLTQEQASTCQKDKFAKRCIETVSRYMPDLPDHIIDYRSFSPVDCEAELGIIGSNITHGEMLPHNLFGPRPHRLANDYRTPLKGLYLTGGGVWPGGFVTGVPGRNTSQAVLADLQGDRESAAPVMEAVYS</sequence>
<comment type="subcellular location">
    <subcellularLocation>
        <location evidence="1">Mitochondrion matrix</location>
    </subcellularLocation>
</comment>
<accession>A0AA35WDM8</accession>
<dbReference type="InterPro" id="IPR002937">
    <property type="entry name" value="Amino_oxidase"/>
</dbReference>
<name>A0AA35WDM8_GEOBA</name>
<dbReference type="GO" id="GO:0016491">
    <property type="term" value="F:oxidoreductase activity"/>
    <property type="evidence" value="ECO:0007669"/>
    <property type="project" value="InterPro"/>
</dbReference>
<dbReference type="GO" id="GO:0005759">
    <property type="term" value="C:mitochondrial matrix"/>
    <property type="evidence" value="ECO:0007669"/>
    <property type="project" value="UniProtKB-SubCell"/>
</dbReference>
<evidence type="ECO:0000313" key="7">
    <source>
        <dbReference type="EMBL" id="CAI8017513.1"/>
    </source>
</evidence>
<comment type="similarity">
    <text evidence="2">Belongs to the carotenoid/retinoid oxidoreductase family.</text>
</comment>
<dbReference type="PANTHER" id="PTHR10668:SF103">
    <property type="entry name" value="PYRIDINE NUCLEOTIDE-DISULFIDE OXIDOREDUCTASE DOMAIN-CONTAINING PROTEIN 2"/>
    <property type="match status" value="1"/>
</dbReference>
<dbReference type="Pfam" id="PF01593">
    <property type="entry name" value="Amino_oxidase"/>
    <property type="match status" value="1"/>
</dbReference>
<dbReference type="AlphaFoldDB" id="A0AA35WDM8"/>
<comment type="caution">
    <text evidence="7">The sequence shown here is derived from an EMBL/GenBank/DDBJ whole genome shotgun (WGS) entry which is preliminary data.</text>
</comment>
<reference evidence="7" key="1">
    <citation type="submission" date="2023-03" db="EMBL/GenBank/DDBJ databases">
        <authorList>
            <person name="Steffen K."/>
            <person name="Cardenas P."/>
        </authorList>
    </citation>
    <scope>NUCLEOTIDE SEQUENCE</scope>
</reference>
<dbReference type="EMBL" id="CASHTH010001638">
    <property type="protein sequence ID" value="CAI8017513.1"/>
    <property type="molecule type" value="Genomic_DNA"/>
</dbReference>
<comment type="function">
    <text evidence="3">Probable oxidoreductase that may play a role as regulator of mitochondrial function.</text>
</comment>
<evidence type="ECO:0000256" key="1">
    <source>
        <dbReference type="ARBA" id="ARBA00004305"/>
    </source>
</evidence>
<feature type="domain" description="Amine oxidase" evidence="6">
    <location>
        <begin position="23"/>
        <end position="327"/>
    </location>
</feature>
<evidence type="ECO:0000256" key="3">
    <source>
        <dbReference type="ARBA" id="ARBA00037217"/>
    </source>
</evidence>